<dbReference type="SMART" id="SM00388">
    <property type="entry name" value="HisKA"/>
    <property type="match status" value="1"/>
</dbReference>
<keyword evidence="8" id="KW-0902">Two-component regulatory system</keyword>
<evidence type="ECO:0000256" key="4">
    <source>
        <dbReference type="ARBA" id="ARBA00022679"/>
    </source>
</evidence>
<dbReference type="InterPro" id="IPR005467">
    <property type="entry name" value="His_kinase_dom"/>
</dbReference>
<proteinExistence type="predicted"/>
<dbReference type="InterPro" id="IPR003661">
    <property type="entry name" value="HisK_dim/P_dom"/>
</dbReference>
<organism evidence="11 12">
    <name type="scientific">Litchfieldia luteola</name>
    <dbReference type="NCBI Taxonomy" id="682179"/>
    <lineage>
        <taxon>Bacteria</taxon>
        <taxon>Bacillati</taxon>
        <taxon>Bacillota</taxon>
        <taxon>Bacilli</taxon>
        <taxon>Bacillales</taxon>
        <taxon>Bacillaceae</taxon>
        <taxon>Litchfieldia</taxon>
    </lineage>
</organism>
<keyword evidence="7" id="KW-0067">ATP-binding</keyword>
<dbReference type="RefSeq" id="WP_193537060.1">
    <property type="nucleotide sequence ID" value="NZ_JADCLJ010000020.1"/>
</dbReference>
<accession>A0ABR9QKC5</accession>
<dbReference type="Proteomes" id="UP001516662">
    <property type="component" value="Unassembled WGS sequence"/>
</dbReference>
<evidence type="ECO:0000256" key="1">
    <source>
        <dbReference type="ARBA" id="ARBA00000085"/>
    </source>
</evidence>
<dbReference type="Pfam" id="PF13426">
    <property type="entry name" value="PAS_9"/>
    <property type="match status" value="1"/>
</dbReference>
<evidence type="ECO:0000313" key="12">
    <source>
        <dbReference type="Proteomes" id="UP001516662"/>
    </source>
</evidence>
<gene>
    <name evidence="11" type="ORF">IMZ08_12855</name>
</gene>
<dbReference type="InterPro" id="IPR003594">
    <property type="entry name" value="HATPase_dom"/>
</dbReference>
<dbReference type="Gene3D" id="3.30.565.10">
    <property type="entry name" value="Histidine kinase-like ATPase, C-terminal domain"/>
    <property type="match status" value="1"/>
</dbReference>
<comment type="caution">
    <text evidence="11">The sequence shown here is derived from an EMBL/GenBank/DDBJ whole genome shotgun (WGS) entry which is preliminary data.</text>
</comment>
<dbReference type="Pfam" id="PF00512">
    <property type="entry name" value="HisKA"/>
    <property type="match status" value="1"/>
</dbReference>
<dbReference type="Pfam" id="PF02518">
    <property type="entry name" value="HATPase_c"/>
    <property type="match status" value="1"/>
</dbReference>
<dbReference type="SUPFAM" id="SSF47384">
    <property type="entry name" value="Homodimeric domain of signal transducing histidine kinase"/>
    <property type="match status" value="1"/>
</dbReference>
<dbReference type="PANTHER" id="PTHR43065:SF34">
    <property type="entry name" value="SPORULATION KINASE A"/>
    <property type="match status" value="1"/>
</dbReference>
<dbReference type="SMART" id="SM00091">
    <property type="entry name" value="PAS"/>
    <property type="match status" value="3"/>
</dbReference>
<dbReference type="InterPro" id="IPR035965">
    <property type="entry name" value="PAS-like_dom_sf"/>
</dbReference>
<evidence type="ECO:0000256" key="5">
    <source>
        <dbReference type="ARBA" id="ARBA00022741"/>
    </source>
</evidence>
<dbReference type="Pfam" id="PF00989">
    <property type="entry name" value="PAS"/>
    <property type="match status" value="1"/>
</dbReference>
<dbReference type="Gene3D" id="3.30.450.20">
    <property type="entry name" value="PAS domain"/>
    <property type="match status" value="3"/>
</dbReference>
<keyword evidence="12" id="KW-1185">Reference proteome</keyword>
<evidence type="ECO:0000259" key="10">
    <source>
        <dbReference type="PROSITE" id="PS50112"/>
    </source>
</evidence>
<evidence type="ECO:0000256" key="8">
    <source>
        <dbReference type="ARBA" id="ARBA00023012"/>
    </source>
</evidence>
<dbReference type="InterPro" id="IPR013767">
    <property type="entry name" value="PAS_fold"/>
</dbReference>
<reference evidence="11 12" key="1">
    <citation type="submission" date="2020-10" db="EMBL/GenBank/DDBJ databases">
        <title>Bacillus sp. HD4P25, an endophyte from a halophyte.</title>
        <authorList>
            <person name="Sun J.-Q."/>
        </authorList>
    </citation>
    <scope>NUCLEOTIDE SEQUENCE [LARGE SCALE GENOMIC DNA]</scope>
    <source>
        <strain evidence="11 12">YIM 93174</strain>
    </source>
</reference>
<dbReference type="InterPro" id="IPR013655">
    <property type="entry name" value="PAS_fold_3"/>
</dbReference>
<dbReference type="InterPro" id="IPR036097">
    <property type="entry name" value="HisK_dim/P_sf"/>
</dbReference>
<comment type="catalytic activity">
    <reaction evidence="1">
        <text>ATP + protein L-histidine = ADP + protein N-phospho-L-histidine.</text>
        <dbReference type="EC" id="2.7.13.3"/>
    </reaction>
</comment>
<dbReference type="SMART" id="SM00387">
    <property type="entry name" value="HATPase_c"/>
    <property type="match status" value="1"/>
</dbReference>
<dbReference type="InterPro" id="IPR000014">
    <property type="entry name" value="PAS"/>
</dbReference>
<dbReference type="SUPFAM" id="SSF55874">
    <property type="entry name" value="ATPase domain of HSP90 chaperone/DNA topoisomerase II/histidine kinase"/>
    <property type="match status" value="1"/>
</dbReference>
<keyword evidence="4" id="KW-0808">Transferase</keyword>
<dbReference type="EMBL" id="JADCLJ010000020">
    <property type="protein sequence ID" value="MBE4908951.1"/>
    <property type="molecule type" value="Genomic_DNA"/>
</dbReference>
<dbReference type="Gene3D" id="1.10.287.130">
    <property type="match status" value="1"/>
</dbReference>
<evidence type="ECO:0000313" key="11">
    <source>
        <dbReference type="EMBL" id="MBE4908951.1"/>
    </source>
</evidence>
<dbReference type="PROSITE" id="PS50109">
    <property type="entry name" value="HIS_KIN"/>
    <property type="match status" value="1"/>
</dbReference>
<dbReference type="PRINTS" id="PR00344">
    <property type="entry name" value="BCTRLSENSOR"/>
</dbReference>
<feature type="domain" description="PAS" evidence="10">
    <location>
        <begin position="11"/>
        <end position="69"/>
    </location>
</feature>
<keyword evidence="3" id="KW-0597">Phosphoprotein</keyword>
<evidence type="ECO:0000256" key="3">
    <source>
        <dbReference type="ARBA" id="ARBA00022553"/>
    </source>
</evidence>
<dbReference type="CDD" id="cd00075">
    <property type="entry name" value="HATPase"/>
    <property type="match status" value="1"/>
</dbReference>
<evidence type="ECO:0000256" key="2">
    <source>
        <dbReference type="ARBA" id="ARBA00012438"/>
    </source>
</evidence>
<dbReference type="SUPFAM" id="SSF55785">
    <property type="entry name" value="PYP-like sensor domain (PAS domain)"/>
    <property type="match status" value="3"/>
</dbReference>
<dbReference type="CDD" id="cd00082">
    <property type="entry name" value="HisKA"/>
    <property type="match status" value="1"/>
</dbReference>
<feature type="domain" description="Histidine kinase" evidence="9">
    <location>
        <begin position="411"/>
        <end position="613"/>
    </location>
</feature>
<protein>
    <recommendedName>
        <fullName evidence="2">histidine kinase</fullName>
        <ecNumber evidence="2">2.7.13.3</ecNumber>
    </recommendedName>
</protein>
<dbReference type="InterPro" id="IPR036890">
    <property type="entry name" value="HATPase_C_sf"/>
</dbReference>
<dbReference type="PANTHER" id="PTHR43065">
    <property type="entry name" value="SENSOR HISTIDINE KINASE"/>
    <property type="match status" value="1"/>
</dbReference>
<keyword evidence="5" id="KW-0547">Nucleotide-binding</keyword>
<dbReference type="Pfam" id="PF08447">
    <property type="entry name" value="PAS_3"/>
    <property type="match status" value="1"/>
</dbReference>
<keyword evidence="6" id="KW-0418">Kinase</keyword>
<evidence type="ECO:0000256" key="6">
    <source>
        <dbReference type="ARBA" id="ARBA00022777"/>
    </source>
</evidence>
<dbReference type="NCBIfam" id="TIGR00229">
    <property type="entry name" value="sensory_box"/>
    <property type="match status" value="3"/>
</dbReference>
<dbReference type="InterPro" id="IPR004358">
    <property type="entry name" value="Sig_transdc_His_kin-like_C"/>
</dbReference>
<evidence type="ECO:0000256" key="7">
    <source>
        <dbReference type="ARBA" id="ARBA00022840"/>
    </source>
</evidence>
<name>A0ABR9QKC5_9BACI</name>
<sequence length="613" mass="69961">MKPETGAFSTNHSFVNETVNDISFVHLVLSVNSSGKVLYISSNCEEILGFSQSELIGTYIKSFIHEDDQFLVESYFFNETTHEPCTFRILHKDKTYLWVDSKIDLVKKSRSSNAEEILLQITVNNQDTLRSKPTLELLSTSKKEETELLFTKEDSFSLVEVTPYAIILADNGRIVYVNEASRRLLGARKKEDIIGLDIYQFALVPFHIVIEKRLKSIHDGYTVGVIEEKWQRLDHSIIDVDVRLSSVTLQGHLFEYFVLDDISSRKNFQGILQKSRERYQNIIHNSIDTIAVVYDNRWVFINESGVKMFEAGSYTEMLGTSIYKYLHLEEHSKIDEMIDLVLSEKKEKKSKQTWYTASGKELYSEQIFIPTTYFGEPAIQVIIRDITERKQAEELMLKSEKLSIAGQLAAGIAHEIRNPLTAIKGFFQLIKTDQQQQYFDIVESELNRIEAILSELLVLSKPTEIRFKRTNIEILIKDVMTLLETQAIMNNIQLNLSFMKTESIIMCDENQIKQVFINLIKNAIDAMPNGGVITISTEVLDKQISISVMDEGVGIPEHIVKRIGEPFYTTKEKGTGLGLMVSFKIIENHQGTITISSEMNKGTTITVALPLED</sequence>
<evidence type="ECO:0000259" key="9">
    <source>
        <dbReference type="PROSITE" id="PS50109"/>
    </source>
</evidence>
<dbReference type="CDD" id="cd00130">
    <property type="entry name" value="PAS"/>
    <property type="match status" value="2"/>
</dbReference>
<dbReference type="EC" id="2.7.13.3" evidence="2"/>
<dbReference type="PROSITE" id="PS50112">
    <property type="entry name" value="PAS"/>
    <property type="match status" value="1"/>
</dbReference>